<dbReference type="EMBL" id="MCFK01003264">
    <property type="protein sequence ID" value="RKF62577.1"/>
    <property type="molecule type" value="Genomic_DNA"/>
</dbReference>
<organism evidence="1 2">
    <name type="scientific">Erysiphe neolycopersici</name>
    <dbReference type="NCBI Taxonomy" id="212602"/>
    <lineage>
        <taxon>Eukaryota</taxon>
        <taxon>Fungi</taxon>
        <taxon>Dikarya</taxon>
        <taxon>Ascomycota</taxon>
        <taxon>Pezizomycotina</taxon>
        <taxon>Leotiomycetes</taxon>
        <taxon>Erysiphales</taxon>
        <taxon>Erysiphaceae</taxon>
        <taxon>Erysiphe</taxon>
    </lineage>
</organism>
<accession>A0A420HYT1</accession>
<reference evidence="1 2" key="1">
    <citation type="journal article" date="2018" name="BMC Genomics">
        <title>Comparative genome analyses reveal sequence features reflecting distinct modes of host-adaptation between dicot and monocot powdery mildew.</title>
        <authorList>
            <person name="Wu Y."/>
            <person name="Ma X."/>
            <person name="Pan Z."/>
            <person name="Kale S.D."/>
            <person name="Song Y."/>
            <person name="King H."/>
            <person name="Zhang Q."/>
            <person name="Presley C."/>
            <person name="Deng X."/>
            <person name="Wei C.I."/>
            <person name="Xiao S."/>
        </authorList>
    </citation>
    <scope>NUCLEOTIDE SEQUENCE [LARGE SCALE GENOMIC DNA]</scope>
    <source>
        <strain evidence="1">UMSG2</strain>
    </source>
</reference>
<evidence type="ECO:0000313" key="1">
    <source>
        <dbReference type="EMBL" id="RKF62577.1"/>
    </source>
</evidence>
<sequence length="165" mass="19171">MDGSIPTKQITWVDMLNAIFKNLEMHDCLHNPLTIFASMSPENDSIESFARRFRNSFYRLSRNDRTSSTVQFMITDWCSRHLPRVWTIAEPVLFNLRNDQRIEKIVQIAKQVNRWNDESCKFQKNSADSPLPLTLASSHTDPNLYPIDDTQVEQAFVSNHGVCYC</sequence>
<name>A0A420HYT1_9PEZI</name>
<dbReference type="Proteomes" id="UP000286134">
    <property type="component" value="Unassembled WGS sequence"/>
</dbReference>
<evidence type="ECO:0000313" key="2">
    <source>
        <dbReference type="Proteomes" id="UP000286134"/>
    </source>
</evidence>
<gene>
    <name evidence="1" type="ORF">OnM2_032053</name>
</gene>
<protein>
    <submittedName>
        <fullName evidence="1">Uncharacterized protein</fullName>
    </submittedName>
</protein>
<dbReference type="AlphaFoldDB" id="A0A420HYT1"/>
<proteinExistence type="predicted"/>
<keyword evidence="2" id="KW-1185">Reference proteome</keyword>
<comment type="caution">
    <text evidence="1">The sequence shown here is derived from an EMBL/GenBank/DDBJ whole genome shotgun (WGS) entry which is preliminary data.</text>
</comment>